<evidence type="ECO:0000256" key="1">
    <source>
        <dbReference type="ARBA" id="ARBA00006484"/>
    </source>
</evidence>
<evidence type="ECO:0000256" key="2">
    <source>
        <dbReference type="ARBA" id="ARBA00022857"/>
    </source>
</evidence>
<keyword evidence="3" id="KW-0560">Oxidoreductase</keyword>
<gene>
    <name evidence="4" type="ORF">APUU_30098S</name>
</gene>
<comment type="similarity">
    <text evidence="1">Belongs to the short-chain dehydrogenases/reductases (SDR) family.</text>
</comment>
<evidence type="ECO:0000313" key="4">
    <source>
        <dbReference type="EMBL" id="BCS21873.1"/>
    </source>
</evidence>
<dbReference type="AlphaFoldDB" id="A0A7R7XJ24"/>
<organism evidence="4 5">
    <name type="scientific">Aspergillus puulaauensis</name>
    <dbReference type="NCBI Taxonomy" id="1220207"/>
    <lineage>
        <taxon>Eukaryota</taxon>
        <taxon>Fungi</taxon>
        <taxon>Dikarya</taxon>
        <taxon>Ascomycota</taxon>
        <taxon>Pezizomycotina</taxon>
        <taxon>Eurotiomycetes</taxon>
        <taxon>Eurotiomycetidae</taxon>
        <taxon>Eurotiales</taxon>
        <taxon>Aspergillaceae</taxon>
        <taxon>Aspergillus</taxon>
    </lineage>
</organism>
<reference evidence="4" key="1">
    <citation type="submission" date="2021-01" db="EMBL/GenBank/DDBJ databases">
        <authorList>
            <consortium name="Aspergillus puulaauensis MK2 genome sequencing consortium"/>
            <person name="Kazuki M."/>
            <person name="Futagami T."/>
        </authorList>
    </citation>
    <scope>NUCLEOTIDE SEQUENCE</scope>
    <source>
        <strain evidence="4">MK2</strain>
    </source>
</reference>
<dbReference type="PRINTS" id="PR00081">
    <property type="entry name" value="GDHRDH"/>
</dbReference>
<name>A0A7R7XJ24_9EURO</name>
<dbReference type="InterPro" id="IPR052178">
    <property type="entry name" value="Sec_Metab_Biosynth_SDR"/>
</dbReference>
<dbReference type="InterPro" id="IPR036291">
    <property type="entry name" value="NAD(P)-bd_dom_sf"/>
</dbReference>
<dbReference type="PANTHER" id="PTHR43618">
    <property type="entry name" value="7-ALPHA-HYDROXYSTEROID DEHYDROGENASE"/>
    <property type="match status" value="1"/>
</dbReference>
<evidence type="ECO:0000313" key="5">
    <source>
        <dbReference type="Proteomes" id="UP000654913"/>
    </source>
</evidence>
<sequence>MSTKQNVALPDFSSIFALDGQVAVVTGGSRGLGLHAASGLLQAGCSKVYITARKVAECEAAARALNALKNKRTGAQAIAIPADVSKAAGVNNLVDEISKTTDHVDILFANAGSVWGAPFDTHPEEGLDKTYNVNVKGVFLLIQRMASLLESNATRQHPSRILITGSIAGIGIGTLGSQATYGYSMTKAAVMHLARNLAVELGPRNILVNSIAPGLFPSKMTLDRMENVGGVANVASNVPNGRVGRPEDIAALVVFLSGRGSSHINGTTIVIDGGNLHTRSML</sequence>
<dbReference type="GO" id="GO:0016491">
    <property type="term" value="F:oxidoreductase activity"/>
    <property type="evidence" value="ECO:0007669"/>
    <property type="project" value="UniProtKB-KW"/>
</dbReference>
<reference evidence="4" key="2">
    <citation type="submission" date="2021-02" db="EMBL/GenBank/DDBJ databases">
        <title>Aspergillus puulaauensis MK2 genome sequence.</title>
        <authorList>
            <person name="Futagami T."/>
            <person name="Mori K."/>
            <person name="Kadooka C."/>
            <person name="Tanaka T."/>
        </authorList>
    </citation>
    <scope>NUCLEOTIDE SEQUENCE</scope>
    <source>
        <strain evidence="4">MK2</strain>
    </source>
</reference>
<proteinExistence type="inferred from homology"/>
<keyword evidence="2" id="KW-0521">NADP</keyword>
<dbReference type="SUPFAM" id="SSF51735">
    <property type="entry name" value="NAD(P)-binding Rossmann-fold domains"/>
    <property type="match status" value="1"/>
</dbReference>
<evidence type="ECO:0008006" key="6">
    <source>
        <dbReference type="Google" id="ProtNLM"/>
    </source>
</evidence>
<dbReference type="Proteomes" id="UP000654913">
    <property type="component" value="Chromosome 3"/>
</dbReference>
<dbReference type="Gene3D" id="3.40.50.720">
    <property type="entry name" value="NAD(P)-binding Rossmann-like Domain"/>
    <property type="match status" value="1"/>
</dbReference>
<dbReference type="RefSeq" id="XP_041554067.1">
    <property type="nucleotide sequence ID" value="XM_041701154.1"/>
</dbReference>
<keyword evidence="5" id="KW-1185">Reference proteome</keyword>
<dbReference type="KEGG" id="apuu:APUU_30098S"/>
<dbReference type="InterPro" id="IPR020904">
    <property type="entry name" value="Sc_DH/Rdtase_CS"/>
</dbReference>
<dbReference type="PANTHER" id="PTHR43618:SF12">
    <property type="entry name" value="OXIDOREDUCTASE, SHORT-CHAIN DEHYDROGENASE_REDUCTASE FAMILY (AFU_ORTHOLOGUE AFUA_1G14540)"/>
    <property type="match status" value="1"/>
</dbReference>
<dbReference type="FunFam" id="3.40.50.720:FF:000084">
    <property type="entry name" value="Short-chain dehydrogenase reductase"/>
    <property type="match status" value="1"/>
</dbReference>
<dbReference type="InterPro" id="IPR002347">
    <property type="entry name" value="SDR_fam"/>
</dbReference>
<dbReference type="PROSITE" id="PS00061">
    <property type="entry name" value="ADH_SHORT"/>
    <property type="match status" value="1"/>
</dbReference>
<dbReference type="EMBL" id="AP024445">
    <property type="protein sequence ID" value="BCS21873.1"/>
    <property type="molecule type" value="Genomic_DNA"/>
</dbReference>
<dbReference type="Pfam" id="PF13561">
    <property type="entry name" value="adh_short_C2"/>
    <property type="match status" value="1"/>
</dbReference>
<protein>
    <recommendedName>
        <fullName evidence="6">Oxidoreductase</fullName>
    </recommendedName>
</protein>
<accession>A0A7R7XJ24</accession>
<dbReference type="GO" id="GO:0044550">
    <property type="term" value="P:secondary metabolite biosynthetic process"/>
    <property type="evidence" value="ECO:0007669"/>
    <property type="project" value="UniProtKB-ARBA"/>
</dbReference>
<dbReference type="OrthoDB" id="294295at2759"/>
<dbReference type="GeneID" id="64971878"/>
<evidence type="ECO:0000256" key="3">
    <source>
        <dbReference type="ARBA" id="ARBA00023002"/>
    </source>
</evidence>